<dbReference type="EMBL" id="BMZG01000013">
    <property type="protein sequence ID" value="GHA78797.1"/>
    <property type="molecule type" value="Genomic_DNA"/>
</dbReference>
<organism evidence="1 2">
    <name type="scientific">Formosimonas limnophila</name>
    <dbReference type="NCBI Taxonomy" id="1384487"/>
    <lineage>
        <taxon>Bacteria</taxon>
        <taxon>Pseudomonadati</taxon>
        <taxon>Pseudomonadota</taxon>
        <taxon>Betaproteobacteria</taxon>
        <taxon>Burkholderiales</taxon>
        <taxon>Burkholderiaceae</taxon>
        <taxon>Formosimonas</taxon>
    </lineage>
</organism>
<dbReference type="InterPro" id="IPR017918">
    <property type="entry name" value="N-reg_PII_CS"/>
</dbReference>
<dbReference type="InterPro" id="IPR002187">
    <property type="entry name" value="N-reg_PII"/>
</dbReference>
<dbReference type="SUPFAM" id="SSF54913">
    <property type="entry name" value="GlnB-like"/>
    <property type="match status" value="1"/>
</dbReference>
<evidence type="ECO:0000313" key="2">
    <source>
        <dbReference type="Proteomes" id="UP000614287"/>
    </source>
</evidence>
<dbReference type="SMART" id="SM00938">
    <property type="entry name" value="P-II"/>
    <property type="match status" value="1"/>
</dbReference>
<dbReference type="Pfam" id="PF00543">
    <property type="entry name" value="P-II"/>
    <property type="match status" value="1"/>
</dbReference>
<dbReference type="GO" id="GO:0005524">
    <property type="term" value="F:ATP binding"/>
    <property type="evidence" value="ECO:0007669"/>
    <property type="project" value="TreeGrafter"/>
</dbReference>
<gene>
    <name evidence="1" type="ORF">GCM10009007_19850</name>
</gene>
<dbReference type="GO" id="GO:0006808">
    <property type="term" value="P:regulation of nitrogen utilization"/>
    <property type="evidence" value="ECO:0007669"/>
    <property type="project" value="InterPro"/>
</dbReference>
<dbReference type="InterPro" id="IPR015867">
    <property type="entry name" value="N-reg_PII/ATP_PRibTrfase_C"/>
</dbReference>
<evidence type="ECO:0000313" key="1">
    <source>
        <dbReference type="EMBL" id="GHA78797.1"/>
    </source>
</evidence>
<protein>
    <recommendedName>
        <fullName evidence="3">Nitrogen regulatory protein P-II</fullName>
    </recommendedName>
</protein>
<reference evidence="1" key="2">
    <citation type="submission" date="2020-09" db="EMBL/GenBank/DDBJ databases">
        <authorList>
            <person name="Sun Q."/>
            <person name="Kim S."/>
        </authorList>
    </citation>
    <scope>NUCLEOTIDE SEQUENCE</scope>
    <source>
        <strain evidence="1">KCTC 32501</strain>
    </source>
</reference>
<reference evidence="1" key="1">
    <citation type="journal article" date="2014" name="Int. J. Syst. Evol. Microbiol.">
        <title>Complete genome sequence of Corynebacterium casei LMG S-19264T (=DSM 44701T), isolated from a smear-ripened cheese.</title>
        <authorList>
            <consortium name="US DOE Joint Genome Institute (JGI-PGF)"/>
            <person name="Walter F."/>
            <person name="Albersmeier A."/>
            <person name="Kalinowski J."/>
            <person name="Ruckert C."/>
        </authorList>
    </citation>
    <scope>NUCLEOTIDE SEQUENCE</scope>
    <source>
        <strain evidence="1">KCTC 32501</strain>
    </source>
</reference>
<name>A0A8J3CLY8_9BURK</name>
<dbReference type="AlphaFoldDB" id="A0A8J3CLY8"/>
<accession>A0A8J3CLY8</accession>
<dbReference type="GO" id="GO:0005829">
    <property type="term" value="C:cytosol"/>
    <property type="evidence" value="ECO:0007669"/>
    <property type="project" value="TreeGrafter"/>
</dbReference>
<proteinExistence type="predicted"/>
<dbReference type="PROSITE" id="PS51343">
    <property type="entry name" value="PII_GLNB_DOM"/>
    <property type="match status" value="1"/>
</dbReference>
<sequence length="57" mass="6164">MKIAVSETFVDVTINAICQAAQTGDVGDGKIFVQPLDHVVRIRTNELDNSALTPVDH</sequence>
<dbReference type="PANTHER" id="PTHR30115">
    <property type="entry name" value="NITROGEN REGULATORY PROTEIN P-II"/>
    <property type="match status" value="1"/>
</dbReference>
<dbReference type="InterPro" id="IPR011322">
    <property type="entry name" value="N-reg_PII-like_a/b"/>
</dbReference>
<comment type="caution">
    <text evidence="1">The sequence shown here is derived from an EMBL/GenBank/DDBJ whole genome shotgun (WGS) entry which is preliminary data.</text>
</comment>
<dbReference type="Gene3D" id="3.30.70.120">
    <property type="match status" value="1"/>
</dbReference>
<dbReference type="PANTHER" id="PTHR30115:SF11">
    <property type="entry name" value="NITROGEN REGULATORY PROTEIN P-II HOMOLOG"/>
    <property type="match status" value="1"/>
</dbReference>
<dbReference type="Proteomes" id="UP000614287">
    <property type="component" value="Unassembled WGS sequence"/>
</dbReference>
<keyword evidence="2" id="KW-1185">Reference proteome</keyword>
<dbReference type="GO" id="GO:0030234">
    <property type="term" value="F:enzyme regulator activity"/>
    <property type="evidence" value="ECO:0007669"/>
    <property type="project" value="InterPro"/>
</dbReference>
<dbReference type="PROSITE" id="PS00638">
    <property type="entry name" value="PII_GLNB_CTER"/>
    <property type="match status" value="1"/>
</dbReference>
<evidence type="ECO:0008006" key="3">
    <source>
        <dbReference type="Google" id="ProtNLM"/>
    </source>
</evidence>